<protein>
    <recommendedName>
        <fullName evidence="4 12">Heme exporter protein B</fullName>
    </recommendedName>
</protein>
<evidence type="ECO:0000313" key="14">
    <source>
        <dbReference type="EMBL" id="QGG80035.1"/>
    </source>
</evidence>
<evidence type="ECO:0000256" key="1">
    <source>
        <dbReference type="ARBA" id="ARBA00002442"/>
    </source>
</evidence>
<feature type="transmembrane region" description="Helical" evidence="13">
    <location>
        <begin position="21"/>
        <end position="40"/>
    </location>
</feature>
<gene>
    <name evidence="14" type="primary">ccmB</name>
    <name evidence="14" type="ORF">GH975_05360</name>
</gene>
<dbReference type="InterPro" id="IPR003544">
    <property type="entry name" value="Cyt_c_biogenesis_CcmB"/>
</dbReference>
<feature type="transmembrane region" description="Helical" evidence="13">
    <location>
        <begin position="88"/>
        <end position="120"/>
    </location>
</feature>
<organism evidence="14 15">
    <name type="scientific">Litorivicinus lipolyticus</name>
    <dbReference type="NCBI Taxonomy" id="418701"/>
    <lineage>
        <taxon>Bacteria</taxon>
        <taxon>Pseudomonadati</taxon>
        <taxon>Pseudomonadota</taxon>
        <taxon>Gammaproteobacteria</taxon>
        <taxon>Oceanospirillales</taxon>
        <taxon>Litorivicinaceae</taxon>
        <taxon>Litorivicinus</taxon>
    </lineage>
</organism>
<proteinExistence type="inferred from homology"/>
<evidence type="ECO:0000256" key="11">
    <source>
        <dbReference type="ARBA" id="ARBA00023136"/>
    </source>
</evidence>
<dbReference type="RefSeq" id="WP_153713539.1">
    <property type="nucleotide sequence ID" value="NZ_CP045871.1"/>
</dbReference>
<accession>A0A5Q2QGA3</accession>
<keyword evidence="7 12" id="KW-0997">Cell inner membrane</keyword>
<evidence type="ECO:0000256" key="8">
    <source>
        <dbReference type="ARBA" id="ARBA00022692"/>
    </source>
</evidence>
<evidence type="ECO:0000256" key="5">
    <source>
        <dbReference type="ARBA" id="ARBA00022448"/>
    </source>
</evidence>
<evidence type="ECO:0000256" key="7">
    <source>
        <dbReference type="ARBA" id="ARBA00022519"/>
    </source>
</evidence>
<keyword evidence="15" id="KW-1185">Reference proteome</keyword>
<reference evidence="14 15" key="1">
    <citation type="submission" date="2019-11" db="EMBL/GenBank/DDBJ databases">
        <authorList>
            <person name="Khan S.A."/>
            <person name="Jeon C.O."/>
            <person name="Chun B.H."/>
        </authorList>
    </citation>
    <scope>NUCLEOTIDE SEQUENCE [LARGE SCALE GENOMIC DNA]</scope>
    <source>
        <strain evidence="14 15">IMCC 1097</strain>
    </source>
</reference>
<evidence type="ECO:0000256" key="3">
    <source>
        <dbReference type="ARBA" id="ARBA00010544"/>
    </source>
</evidence>
<dbReference type="PIRSF" id="PIRSF002764">
    <property type="entry name" value="CcmB"/>
    <property type="match status" value="1"/>
</dbReference>
<evidence type="ECO:0000256" key="4">
    <source>
        <dbReference type="ARBA" id="ARBA00016452"/>
    </source>
</evidence>
<dbReference type="GO" id="GO:0017004">
    <property type="term" value="P:cytochrome complex assembly"/>
    <property type="evidence" value="ECO:0007669"/>
    <property type="project" value="UniProtKB-KW"/>
</dbReference>
<evidence type="ECO:0000256" key="9">
    <source>
        <dbReference type="ARBA" id="ARBA00022748"/>
    </source>
</evidence>
<keyword evidence="5 12" id="KW-0813">Transport</keyword>
<comment type="subcellular location">
    <subcellularLocation>
        <location evidence="2">Cell inner membrane</location>
        <topology evidence="2">Multi-pass membrane protein</topology>
    </subcellularLocation>
</comment>
<dbReference type="NCBIfam" id="TIGR01190">
    <property type="entry name" value="ccmB"/>
    <property type="match status" value="1"/>
</dbReference>
<dbReference type="Pfam" id="PF03379">
    <property type="entry name" value="CcmB"/>
    <property type="match status" value="1"/>
</dbReference>
<dbReference type="PRINTS" id="PR01414">
    <property type="entry name" value="CCMBBIOGNSIS"/>
</dbReference>
<sequence>MSRLLQCVGRDLKLMWADAGQSLRPVMFFALVGVSFPLGLGANNALLASIAPGLVWVAALLAVLLALDGLFREDLDDGTLEQWLLSDLALPLTVLLRVLTLWLGAVAPIVVLGPLVALAFGLGADAAGVLGLTLLVGTPTCLLLGSLGAALLAAARGGGSLLGLLVLPLFVPVLVFGAGASTAFAGGVDVTGQLALMGAMLAASVALVPIAVAAALRIVTGG</sequence>
<evidence type="ECO:0000256" key="2">
    <source>
        <dbReference type="ARBA" id="ARBA00004429"/>
    </source>
</evidence>
<dbReference type="PANTHER" id="PTHR30070">
    <property type="entry name" value="HEME EXPORTER PROTEIN B"/>
    <property type="match status" value="1"/>
</dbReference>
<dbReference type="AlphaFoldDB" id="A0A5Q2QGA3"/>
<evidence type="ECO:0000256" key="6">
    <source>
        <dbReference type="ARBA" id="ARBA00022475"/>
    </source>
</evidence>
<feature type="transmembrane region" description="Helical" evidence="13">
    <location>
        <begin position="126"/>
        <end position="154"/>
    </location>
</feature>
<feature type="transmembrane region" description="Helical" evidence="13">
    <location>
        <begin position="161"/>
        <end position="188"/>
    </location>
</feature>
<evidence type="ECO:0000256" key="10">
    <source>
        <dbReference type="ARBA" id="ARBA00022989"/>
    </source>
</evidence>
<dbReference type="InterPro" id="IPR026031">
    <property type="entry name" value="Cyt_c_CcmB_bac"/>
</dbReference>
<dbReference type="PANTHER" id="PTHR30070:SF1">
    <property type="entry name" value="CYTOCHROME C BIOGENESIS B-RELATED"/>
    <property type="match status" value="1"/>
</dbReference>
<comment type="function">
    <text evidence="1 12">Required for the export of heme to the periplasm for the biogenesis of c-type cytochromes.</text>
</comment>
<keyword evidence="9 12" id="KW-0201">Cytochrome c-type biogenesis</keyword>
<keyword evidence="8 13" id="KW-0812">Transmembrane</keyword>
<dbReference type="GO" id="GO:0015232">
    <property type="term" value="F:heme transmembrane transporter activity"/>
    <property type="evidence" value="ECO:0007669"/>
    <property type="project" value="InterPro"/>
</dbReference>
<comment type="similarity">
    <text evidence="3 12">Belongs to the CcmB/CycW/HelB family.</text>
</comment>
<dbReference type="EMBL" id="CP045871">
    <property type="protein sequence ID" value="QGG80035.1"/>
    <property type="molecule type" value="Genomic_DNA"/>
</dbReference>
<dbReference type="GO" id="GO:0005886">
    <property type="term" value="C:plasma membrane"/>
    <property type="evidence" value="ECO:0007669"/>
    <property type="project" value="UniProtKB-SubCell"/>
</dbReference>
<evidence type="ECO:0000313" key="15">
    <source>
        <dbReference type="Proteomes" id="UP000388235"/>
    </source>
</evidence>
<name>A0A5Q2QGA3_9GAMM</name>
<feature type="transmembrane region" description="Helical" evidence="13">
    <location>
        <begin position="46"/>
        <end position="67"/>
    </location>
</feature>
<evidence type="ECO:0000256" key="13">
    <source>
        <dbReference type="SAM" id="Phobius"/>
    </source>
</evidence>
<keyword evidence="10 13" id="KW-1133">Transmembrane helix</keyword>
<keyword evidence="6 12" id="KW-1003">Cell membrane</keyword>
<dbReference type="KEGG" id="llp:GH975_05360"/>
<dbReference type="Proteomes" id="UP000388235">
    <property type="component" value="Chromosome"/>
</dbReference>
<feature type="transmembrane region" description="Helical" evidence="13">
    <location>
        <begin position="194"/>
        <end position="219"/>
    </location>
</feature>
<dbReference type="GO" id="GO:1903607">
    <property type="term" value="P:cytochrome c biosynthetic process"/>
    <property type="evidence" value="ECO:0007669"/>
    <property type="project" value="TreeGrafter"/>
</dbReference>
<keyword evidence="11 12" id="KW-0472">Membrane</keyword>
<evidence type="ECO:0000256" key="12">
    <source>
        <dbReference type="PIRNR" id="PIRNR002764"/>
    </source>
</evidence>
<dbReference type="OrthoDB" id="9799895at2"/>